<evidence type="ECO:0000313" key="5">
    <source>
        <dbReference type="Proteomes" id="UP000007303"/>
    </source>
</evidence>
<feature type="domain" description="PIN" evidence="3">
    <location>
        <begin position="21"/>
        <end position="150"/>
    </location>
</feature>
<sequence length="341" mass="38983">SSPVWTWTLQKMELQTRSQDLILVLDTNILLSHLAYIKNIRSHGLADEVSFPVILIPWVVLQELDFLKRGKDLSGSVAHLAIPAISYIYNTLKNREPRLWGQSMQQAAESSYGLKGENNDDRVLQCCLQYQNLYPECALILCTNDKNLCSKAFLCGVKAFSKRDLESEAKKFKHSNLPLQNFKPSTTPHTSHQASLAVFENKALRTREAEEKTKRDVSREVCELEDCLRDVLSDVLEVEMKAVYDDLWLEVVYRKPPWSLLDVLQCLKKHWIAVFGQVIQRKKLQLVLNLINFFQSRKTVDCLATLDALQEAKELVQAFGTRSSRVPCALSVIDSIFNKLQ</sequence>
<dbReference type="SUPFAM" id="SSF88723">
    <property type="entry name" value="PIN domain-like"/>
    <property type="match status" value="1"/>
</dbReference>
<name>H3DL86_TETNG</name>
<dbReference type="InterPro" id="IPR052626">
    <property type="entry name" value="SWT1_Regulator"/>
</dbReference>
<organism evidence="4 5">
    <name type="scientific">Tetraodon nigroviridis</name>
    <name type="common">Spotted green pufferfish</name>
    <name type="synonym">Chelonodon nigroviridis</name>
    <dbReference type="NCBI Taxonomy" id="99883"/>
    <lineage>
        <taxon>Eukaryota</taxon>
        <taxon>Metazoa</taxon>
        <taxon>Chordata</taxon>
        <taxon>Craniata</taxon>
        <taxon>Vertebrata</taxon>
        <taxon>Euteleostomi</taxon>
        <taxon>Actinopterygii</taxon>
        <taxon>Neopterygii</taxon>
        <taxon>Teleostei</taxon>
        <taxon>Neoteleostei</taxon>
        <taxon>Acanthomorphata</taxon>
        <taxon>Eupercaria</taxon>
        <taxon>Tetraodontiformes</taxon>
        <taxon>Tetradontoidea</taxon>
        <taxon>Tetraodontidae</taxon>
        <taxon>Tetraodon</taxon>
    </lineage>
</organism>
<dbReference type="AlphaFoldDB" id="H3DL86"/>
<dbReference type="SMART" id="SM00670">
    <property type="entry name" value="PINc"/>
    <property type="match status" value="1"/>
</dbReference>
<dbReference type="Proteomes" id="UP000007303">
    <property type="component" value="Unassembled WGS sequence"/>
</dbReference>
<evidence type="ECO:0000256" key="1">
    <source>
        <dbReference type="ARBA" id="ARBA00060839"/>
    </source>
</evidence>
<evidence type="ECO:0000313" key="4">
    <source>
        <dbReference type="Ensembl" id="ENSTNIP00000021284.1"/>
    </source>
</evidence>
<dbReference type="InterPro" id="IPR002716">
    <property type="entry name" value="PIN_dom"/>
</dbReference>
<dbReference type="Pfam" id="PF13638">
    <property type="entry name" value="PIN_4"/>
    <property type="match status" value="1"/>
</dbReference>
<dbReference type="GeneTree" id="ENSGT00390000001254"/>
<dbReference type="PANTHER" id="PTHR16161:SF0">
    <property type="entry name" value="TRANSCRIPTIONAL PROTEIN SWT1"/>
    <property type="match status" value="1"/>
</dbReference>
<reference evidence="4" key="3">
    <citation type="submission" date="2025-09" db="UniProtKB">
        <authorList>
            <consortium name="Ensembl"/>
        </authorList>
    </citation>
    <scope>IDENTIFICATION</scope>
</reference>
<dbReference type="InterPro" id="IPR029060">
    <property type="entry name" value="PIN-like_dom_sf"/>
</dbReference>
<dbReference type="STRING" id="99883.ENSTNIP00000021284"/>
<comment type="similarity">
    <text evidence="1">Belongs to the SWT1 family.</text>
</comment>
<dbReference type="HOGENOM" id="CLU_895112_0_0_1"/>
<dbReference type="PANTHER" id="PTHR16161">
    <property type="entry name" value="TRANSCRIPTIONAL PROTEIN SWT1"/>
    <property type="match status" value="1"/>
</dbReference>
<dbReference type="OMA" id="DIWMEIV"/>
<dbReference type="Ensembl" id="ENSTNIT00000021519.1">
    <property type="protein sequence ID" value="ENSTNIP00000021284.1"/>
    <property type="gene ID" value="ENSTNIG00000018118.1"/>
</dbReference>
<evidence type="ECO:0000256" key="2">
    <source>
        <dbReference type="ARBA" id="ARBA00074620"/>
    </source>
</evidence>
<protein>
    <recommendedName>
        <fullName evidence="2">Transcriptional protein SWT1</fullName>
    </recommendedName>
</protein>
<dbReference type="InParanoid" id="H3DL86"/>
<keyword evidence="5" id="KW-1185">Reference proteome</keyword>
<reference evidence="4" key="2">
    <citation type="submission" date="2025-08" db="UniProtKB">
        <authorList>
            <consortium name="Ensembl"/>
        </authorList>
    </citation>
    <scope>IDENTIFICATION</scope>
</reference>
<dbReference type="FunFam" id="3.40.50.1010:FF:000012">
    <property type="entry name" value="SWT1, RNA endoribonuclease homolog"/>
    <property type="match status" value="1"/>
</dbReference>
<evidence type="ECO:0000259" key="3">
    <source>
        <dbReference type="SMART" id="SM00670"/>
    </source>
</evidence>
<accession>H3DL86</accession>
<reference evidence="5" key="1">
    <citation type="journal article" date="2004" name="Nature">
        <title>Genome duplication in the teleost fish Tetraodon nigroviridis reveals the early vertebrate proto-karyotype.</title>
        <authorList>
            <person name="Jaillon O."/>
            <person name="Aury J.-M."/>
            <person name="Brunet F."/>
            <person name="Petit J.-L."/>
            <person name="Stange-Thomann N."/>
            <person name="Mauceli E."/>
            <person name="Bouneau L."/>
            <person name="Fischer C."/>
            <person name="Ozouf-Costaz C."/>
            <person name="Bernot A."/>
            <person name="Nicaud S."/>
            <person name="Jaffe D."/>
            <person name="Fisher S."/>
            <person name="Lutfalla G."/>
            <person name="Dossat C."/>
            <person name="Segurens B."/>
            <person name="Dasilva C."/>
            <person name="Salanoubat M."/>
            <person name="Levy M."/>
            <person name="Boudet N."/>
            <person name="Castellano S."/>
            <person name="Anthouard V."/>
            <person name="Jubin C."/>
            <person name="Castelli V."/>
            <person name="Katinka M."/>
            <person name="Vacherie B."/>
            <person name="Biemont C."/>
            <person name="Skalli Z."/>
            <person name="Cattolico L."/>
            <person name="Poulain J."/>
            <person name="De Berardinis V."/>
            <person name="Cruaud C."/>
            <person name="Duprat S."/>
            <person name="Brottier P."/>
            <person name="Coutanceau J.-P."/>
            <person name="Gouzy J."/>
            <person name="Parra G."/>
            <person name="Lardier G."/>
            <person name="Chapple C."/>
            <person name="McKernan K.J."/>
            <person name="McEwan P."/>
            <person name="Bosak S."/>
            <person name="Kellis M."/>
            <person name="Volff J.-N."/>
            <person name="Guigo R."/>
            <person name="Zody M.C."/>
            <person name="Mesirov J."/>
            <person name="Lindblad-Toh K."/>
            <person name="Birren B."/>
            <person name="Nusbaum C."/>
            <person name="Kahn D."/>
            <person name="Robinson-Rechavi M."/>
            <person name="Laudet V."/>
            <person name="Schachter V."/>
            <person name="Quetier F."/>
            <person name="Saurin W."/>
            <person name="Scarpelli C."/>
            <person name="Wincker P."/>
            <person name="Lander E.S."/>
            <person name="Weissenbach J."/>
            <person name="Roest Crollius H."/>
        </authorList>
    </citation>
    <scope>NUCLEOTIDE SEQUENCE [LARGE SCALE GENOMIC DNA]</scope>
</reference>
<proteinExistence type="inferred from homology"/>
<dbReference type="Gene3D" id="3.40.50.1010">
    <property type="entry name" value="5'-nuclease"/>
    <property type="match status" value="1"/>
</dbReference>
<dbReference type="GO" id="GO:0005634">
    <property type="term" value="C:nucleus"/>
    <property type="evidence" value="ECO:0007669"/>
    <property type="project" value="TreeGrafter"/>
</dbReference>
<dbReference type="CDD" id="cd18727">
    <property type="entry name" value="PIN_Swt1-like"/>
    <property type="match status" value="1"/>
</dbReference>